<feature type="compositionally biased region" description="Low complexity" evidence="7">
    <location>
        <begin position="48"/>
        <end position="59"/>
    </location>
</feature>
<protein>
    <recommendedName>
        <fullName evidence="10">Zn(2)-C6 fungal-type domain-containing protein</fullName>
    </recommendedName>
</protein>
<evidence type="ECO:0000313" key="8">
    <source>
        <dbReference type="EMBL" id="KAK5990518.1"/>
    </source>
</evidence>
<dbReference type="PANTHER" id="PTHR36206">
    <property type="entry name" value="ASPERCRYPTIN BIOSYNTHESIS CLUSTER-SPECIFIC TRANSCRIPTION REGULATOR ATNN-RELATED"/>
    <property type="match status" value="1"/>
</dbReference>
<feature type="compositionally biased region" description="Low complexity" evidence="7">
    <location>
        <begin position="140"/>
        <end position="159"/>
    </location>
</feature>
<evidence type="ECO:0000256" key="1">
    <source>
        <dbReference type="ARBA" id="ARBA00022723"/>
    </source>
</evidence>
<keyword evidence="2" id="KW-0862">Zinc</keyword>
<evidence type="ECO:0000256" key="3">
    <source>
        <dbReference type="ARBA" id="ARBA00023015"/>
    </source>
</evidence>
<proteinExistence type="predicted"/>
<organism evidence="8 9">
    <name type="scientific">Cladobotryum mycophilum</name>
    <dbReference type="NCBI Taxonomy" id="491253"/>
    <lineage>
        <taxon>Eukaryota</taxon>
        <taxon>Fungi</taxon>
        <taxon>Dikarya</taxon>
        <taxon>Ascomycota</taxon>
        <taxon>Pezizomycotina</taxon>
        <taxon>Sordariomycetes</taxon>
        <taxon>Hypocreomycetidae</taxon>
        <taxon>Hypocreales</taxon>
        <taxon>Hypocreaceae</taxon>
        <taxon>Cladobotryum</taxon>
    </lineage>
</organism>
<evidence type="ECO:0008006" key="10">
    <source>
        <dbReference type="Google" id="ProtNLM"/>
    </source>
</evidence>
<feature type="compositionally biased region" description="Low complexity" evidence="7">
    <location>
        <begin position="322"/>
        <end position="333"/>
    </location>
</feature>
<evidence type="ECO:0000256" key="5">
    <source>
        <dbReference type="ARBA" id="ARBA00023163"/>
    </source>
</evidence>
<feature type="compositionally biased region" description="Basic residues" evidence="7">
    <location>
        <begin position="130"/>
        <end position="139"/>
    </location>
</feature>
<name>A0ABR0SEA6_9HYPO</name>
<gene>
    <name evidence="8" type="ORF">PT974_08787</name>
</gene>
<evidence type="ECO:0000256" key="7">
    <source>
        <dbReference type="SAM" id="MobiDB-lite"/>
    </source>
</evidence>
<dbReference type="PANTHER" id="PTHR36206:SF13">
    <property type="entry name" value="TRANSCRIPTIONAL REGULATORY PROTEIN MOC3"/>
    <property type="match status" value="1"/>
</dbReference>
<dbReference type="Proteomes" id="UP001338125">
    <property type="component" value="Unassembled WGS sequence"/>
</dbReference>
<dbReference type="SUPFAM" id="SSF57701">
    <property type="entry name" value="Zn2/Cys6 DNA-binding domain"/>
    <property type="match status" value="1"/>
</dbReference>
<keyword evidence="3" id="KW-0805">Transcription regulation</keyword>
<dbReference type="InterPro" id="IPR036864">
    <property type="entry name" value="Zn2-C6_fun-type_DNA-bd_sf"/>
</dbReference>
<keyword evidence="1" id="KW-0479">Metal-binding</keyword>
<dbReference type="InterPro" id="IPR052360">
    <property type="entry name" value="Transcr_Regulatory_Proteins"/>
</dbReference>
<sequence length="735" mass="79561">MAPSGPTDHDDDEAATVAAVAVAVAVVSNIAAPQSASSHVPKLEAAVSTSSTSDSTTPTVAIEPAQKPPSQSQDESKEQQQPQQQQPQEDKKLHRSPQLNGDSRALGPKPKPEPESESDMSNHRPGPTAHHQHHHHHHSLSTGYPTSSSSGSSPVYPAPATTLPTTQYASYPAVTSAAPAADPYRVSPVGGTQMPLPSMRTIDAISQQGPSPVASPLPHHTMSMSMSMPLAAVSAAPQYYSSHAMPLPSNYTITQDALARYPLPHDPRLANHRGPKKCDETHPTCNNCRKSKRECLGYDPIFRQQAGTQSGNNIQPAPGSLPSATPPAVAASVYQNPAVGQATTGPRLGNSYGTQPSMLPGVYAPTTAPSPTLNSIAPSTSASYNPPLPTTAAPALAPKAESNYDYSVSNADPAIRQLPATSVSAEARHLDHKPGQVLDSDYPRATTKMKISEIIDLLGAPAPAQQISHTEETFHEITKVYHEMYAGGLSAFFETSWYYFTENGKMTFPKDANLIEHMATFLKILEGVKANDHTQIAVSGVLETRIVWELACTAYQISERTNAMRLTLPPENDATEARNRLQVVEVLLCGDYLTTNPLSPPVDDNDHHRMRQFDFWHSLAEFVRKQDNPSAPMNVKKRDEALNRMRHLLDGRENRDVLYSIAVVRELAPHFEPGYGNSIPQHLDETDPKNRLAVASKFIMDESQVTGGTTNVVRRFSDIASRAFVNPGVNVVRRI</sequence>
<feature type="compositionally biased region" description="Polar residues" evidence="7">
    <location>
        <begin position="306"/>
        <end position="315"/>
    </location>
</feature>
<evidence type="ECO:0000256" key="2">
    <source>
        <dbReference type="ARBA" id="ARBA00022833"/>
    </source>
</evidence>
<dbReference type="CDD" id="cd00067">
    <property type="entry name" value="GAL4"/>
    <property type="match status" value="1"/>
</dbReference>
<keyword evidence="5" id="KW-0804">Transcription</keyword>
<keyword evidence="9" id="KW-1185">Reference proteome</keyword>
<keyword evidence="6" id="KW-0539">Nucleus</keyword>
<evidence type="ECO:0000256" key="6">
    <source>
        <dbReference type="ARBA" id="ARBA00023242"/>
    </source>
</evidence>
<feature type="compositionally biased region" description="Low complexity" evidence="7">
    <location>
        <begin position="69"/>
        <end position="87"/>
    </location>
</feature>
<evidence type="ECO:0000256" key="4">
    <source>
        <dbReference type="ARBA" id="ARBA00023125"/>
    </source>
</evidence>
<feature type="region of interest" description="Disordered" evidence="7">
    <location>
        <begin position="306"/>
        <end position="366"/>
    </location>
</feature>
<dbReference type="InterPro" id="IPR001138">
    <property type="entry name" value="Zn2Cys6_DnaBD"/>
</dbReference>
<dbReference type="EMBL" id="JAVFKD010000014">
    <property type="protein sequence ID" value="KAK5990518.1"/>
    <property type="molecule type" value="Genomic_DNA"/>
</dbReference>
<comment type="caution">
    <text evidence="8">The sequence shown here is derived from an EMBL/GenBank/DDBJ whole genome shotgun (WGS) entry which is preliminary data.</text>
</comment>
<evidence type="ECO:0000313" key="9">
    <source>
        <dbReference type="Proteomes" id="UP001338125"/>
    </source>
</evidence>
<keyword evidence="4" id="KW-0238">DNA-binding</keyword>
<reference evidence="8 9" key="1">
    <citation type="submission" date="2024-01" db="EMBL/GenBank/DDBJ databases">
        <title>Complete genome of Cladobotryum mycophilum ATHUM6906.</title>
        <authorList>
            <person name="Christinaki A.C."/>
            <person name="Myridakis A.I."/>
            <person name="Kouvelis V.N."/>
        </authorList>
    </citation>
    <scope>NUCLEOTIDE SEQUENCE [LARGE SCALE GENOMIC DNA]</scope>
    <source>
        <strain evidence="8 9">ATHUM6906</strain>
    </source>
</reference>
<feature type="region of interest" description="Disordered" evidence="7">
    <location>
        <begin position="32"/>
        <end position="159"/>
    </location>
</feature>
<accession>A0ABR0SEA6</accession>